<sequence length="74" mass="8536">MAVLSAEVLRWHARIEELEEELEAERAIRAKVWSTTWRHSTTSALCLRETKSRGAFRLQLWASSTFWPALHGAV</sequence>
<protein>
    <submittedName>
        <fullName evidence="2">Uncharacterized protein</fullName>
    </submittedName>
</protein>
<organism evidence="2 3">
    <name type="scientific">Liparis tanakae</name>
    <name type="common">Tanaka's snailfish</name>
    <dbReference type="NCBI Taxonomy" id="230148"/>
    <lineage>
        <taxon>Eukaryota</taxon>
        <taxon>Metazoa</taxon>
        <taxon>Chordata</taxon>
        <taxon>Craniata</taxon>
        <taxon>Vertebrata</taxon>
        <taxon>Euteleostomi</taxon>
        <taxon>Actinopterygii</taxon>
        <taxon>Neopterygii</taxon>
        <taxon>Teleostei</taxon>
        <taxon>Neoteleostei</taxon>
        <taxon>Acanthomorphata</taxon>
        <taxon>Eupercaria</taxon>
        <taxon>Perciformes</taxon>
        <taxon>Cottioidei</taxon>
        <taxon>Cottales</taxon>
        <taxon>Liparidae</taxon>
        <taxon>Liparis</taxon>
    </lineage>
</organism>
<evidence type="ECO:0000313" key="3">
    <source>
        <dbReference type="Proteomes" id="UP000314294"/>
    </source>
</evidence>
<name>A0A4Z2GQ35_9TELE</name>
<evidence type="ECO:0000256" key="1">
    <source>
        <dbReference type="SAM" id="Coils"/>
    </source>
</evidence>
<comment type="caution">
    <text evidence="2">The sequence shown here is derived from an EMBL/GenBank/DDBJ whole genome shotgun (WGS) entry which is preliminary data.</text>
</comment>
<keyword evidence="3" id="KW-1185">Reference proteome</keyword>
<proteinExistence type="predicted"/>
<feature type="coiled-coil region" evidence="1">
    <location>
        <begin position="1"/>
        <end position="28"/>
    </location>
</feature>
<evidence type="ECO:0000313" key="2">
    <source>
        <dbReference type="EMBL" id="TNN54904.1"/>
    </source>
</evidence>
<gene>
    <name evidence="2" type="ORF">EYF80_034849</name>
</gene>
<keyword evidence="1" id="KW-0175">Coiled coil</keyword>
<dbReference type="Proteomes" id="UP000314294">
    <property type="component" value="Unassembled WGS sequence"/>
</dbReference>
<dbReference type="EMBL" id="SRLO01000471">
    <property type="protein sequence ID" value="TNN54904.1"/>
    <property type="molecule type" value="Genomic_DNA"/>
</dbReference>
<accession>A0A4Z2GQ35</accession>
<dbReference type="AlphaFoldDB" id="A0A4Z2GQ35"/>
<reference evidence="2 3" key="1">
    <citation type="submission" date="2019-03" db="EMBL/GenBank/DDBJ databases">
        <title>First draft genome of Liparis tanakae, snailfish: a comprehensive survey of snailfish specific genes.</title>
        <authorList>
            <person name="Kim W."/>
            <person name="Song I."/>
            <person name="Jeong J.-H."/>
            <person name="Kim D."/>
            <person name="Kim S."/>
            <person name="Ryu S."/>
            <person name="Song J.Y."/>
            <person name="Lee S.K."/>
        </authorList>
    </citation>
    <scope>NUCLEOTIDE SEQUENCE [LARGE SCALE GENOMIC DNA]</scope>
    <source>
        <tissue evidence="2">Muscle</tissue>
    </source>
</reference>